<dbReference type="EMBL" id="CP002541">
    <property type="protein sequence ID" value="ADY14361.1"/>
    <property type="molecule type" value="Genomic_DNA"/>
</dbReference>
<dbReference type="CDD" id="cd05300">
    <property type="entry name" value="2-Hacid_dh_1"/>
    <property type="match status" value="1"/>
</dbReference>
<evidence type="ECO:0000256" key="2">
    <source>
        <dbReference type="ARBA" id="ARBA00023027"/>
    </source>
</evidence>
<dbReference type="KEGG" id="sbu:SpiBuddy_2550"/>
<dbReference type="PANTHER" id="PTHR43333:SF1">
    <property type="entry name" value="D-ISOMER SPECIFIC 2-HYDROXYACID DEHYDROGENASE NAD-BINDING DOMAIN-CONTAINING PROTEIN"/>
    <property type="match status" value="1"/>
</dbReference>
<evidence type="ECO:0000256" key="1">
    <source>
        <dbReference type="ARBA" id="ARBA00023002"/>
    </source>
</evidence>
<keyword evidence="1 4" id="KW-0560">Oxidoreductase</keyword>
<reference evidence="5" key="1">
    <citation type="submission" date="2011-02" db="EMBL/GenBank/DDBJ databases">
        <title>Complete sequence of Spirochaeta sp. Buddy.</title>
        <authorList>
            <person name="Lucas S."/>
            <person name="Copeland A."/>
            <person name="Lapidus A."/>
            <person name="Cheng J.-F."/>
            <person name="Goodwin L."/>
            <person name="Pitluck S."/>
            <person name="Zeytun A."/>
            <person name="Detter J.C."/>
            <person name="Han C."/>
            <person name="Tapia R."/>
            <person name="Land M."/>
            <person name="Hauser L."/>
            <person name="Kyrpides N."/>
            <person name="Ivanova N."/>
            <person name="Mikhailova N."/>
            <person name="Pagani I."/>
            <person name="Ritalahti K.M."/>
            <person name="Loeffler F.E."/>
            <person name="Woyke T."/>
        </authorList>
    </citation>
    <scope>NUCLEOTIDE SEQUENCE [LARGE SCALE GENOMIC DNA]</scope>
    <source>
        <strain evidence="5">ATCC BAA-1886 / DSM 22777 / Buddy</strain>
    </source>
</reference>
<dbReference type="PANTHER" id="PTHR43333">
    <property type="entry name" value="2-HACID_DH_C DOMAIN-CONTAINING PROTEIN"/>
    <property type="match status" value="1"/>
</dbReference>
<dbReference type="InterPro" id="IPR006140">
    <property type="entry name" value="D-isomer_DH_NAD-bd"/>
</dbReference>
<feature type="domain" description="D-isomer specific 2-hydroxyacid dehydrogenase NAD-binding" evidence="3">
    <location>
        <begin position="109"/>
        <end position="283"/>
    </location>
</feature>
<dbReference type="HOGENOM" id="CLU_019796_1_0_12"/>
<gene>
    <name evidence="4" type="ordered locus">SpiBuddy_2550</name>
</gene>
<keyword evidence="5" id="KW-1185">Reference proteome</keyword>
<evidence type="ECO:0000313" key="4">
    <source>
        <dbReference type="EMBL" id="ADY14361.1"/>
    </source>
</evidence>
<dbReference type="AlphaFoldDB" id="F0RSG1"/>
<protein>
    <submittedName>
        <fullName evidence="4">Phosphoglycerate dehydrogenase</fullName>
        <ecNumber evidence="4">1.1.1.95</ecNumber>
    </submittedName>
</protein>
<dbReference type="Gene3D" id="3.40.50.720">
    <property type="entry name" value="NAD(P)-binding Rossmann-like Domain"/>
    <property type="match status" value="2"/>
</dbReference>
<name>F0RSG1_SPHGB</name>
<dbReference type="eggNOG" id="COG0111">
    <property type="taxonomic scope" value="Bacteria"/>
</dbReference>
<dbReference type="RefSeq" id="WP_013608206.1">
    <property type="nucleotide sequence ID" value="NC_015152.1"/>
</dbReference>
<dbReference type="SUPFAM" id="SSF51735">
    <property type="entry name" value="NAD(P)-binding Rossmann-fold domains"/>
    <property type="match status" value="1"/>
</dbReference>
<keyword evidence="2" id="KW-0520">NAD</keyword>
<accession>F0RSG1</accession>
<dbReference type="SUPFAM" id="SSF52283">
    <property type="entry name" value="Formate/glycerate dehydrogenase catalytic domain-like"/>
    <property type="match status" value="1"/>
</dbReference>
<dbReference type="GO" id="GO:0004617">
    <property type="term" value="F:phosphoglycerate dehydrogenase activity"/>
    <property type="evidence" value="ECO:0007669"/>
    <property type="project" value="UniProtKB-EC"/>
</dbReference>
<evidence type="ECO:0000259" key="3">
    <source>
        <dbReference type="Pfam" id="PF02826"/>
    </source>
</evidence>
<sequence length="321" mass="35584">MRTINTLFLTGSHFNPDQEELATLAALFPQIQLTSVSMLDYTPQHIQQAQIIVGLPKAQDLKLATNLRWLQTPSSGVGQYVDPTLYAADPILLTNARGTYGKQIADHIIGMIIAFNHNLLRYHDQMKAKLWKRYFPTKDLWESTLLIIGLGDIGNQLAVRAKAHNLRVLAVKRTKTEKPAWVDELGTEDDLEAFLPQADYVALCAASTSQTEHLLDAKRISLLPHGAFVCNIGRGNLIDEEALVEALQSGHIGGAGLDVTTVEPLPFDHVLWTLPNVLITPHASGLSPSDPHQVFSLFLQNLALYLEEKPLINLVDFTRAY</sequence>
<dbReference type="Pfam" id="PF02826">
    <property type="entry name" value="2-Hacid_dh_C"/>
    <property type="match status" value="1"/>
</dbReference>
<dbReference type="InterPro" id="IPR036291">
    <property type="entry name" value="NAD(P)-bd_dom_sf"/>
</dbReference>
<dbReference type="OrthoDB" id="9805416at2"/>
<organism evidence="4 5">
    <name type="scientific">Sphaerochaeta globosa (strain ATCC BAA-1886 / DSM 22777 / Buddy)</name>
    <name type="common">Spirochaeta sp. (strain Buddy)</name>
    <dbReference type="NCBI Taxonomy" id="158189"/>
    <lineage>
        <taxon>Bacteria</taxon>
        <taxon>Pseudomonadati</taxon>
        <taxon>Spirochaetota</taxon>
        <taxon>Spirochaetia</taxon>
        <taxon>Spirochaetales</taxon>
        <taxon>Sphaerochaetaceae</taxon>
        <taxon>Sphaerochaeta</taxon>
    </lineage>
</organism>
<proteinExistence type="predicted"/>
<dbReference type="STRING" id="158189.SpiBuddy_2550"/>
<dbReference type="GO" id="GO:0051287">
    <property type="term" value="F:NAD binding"/>
    <property type="evidence" value="ECO:0007669"/>
    <property type="project" value="InterPro"/>
</dbReference>
<dbReference type="Proteomes" id="UP000008466">
    <property type="component" value="Chromosome"/>
</dbReference>
<evidence type="ECO:0000313" key="5">
    <source>
        <dbReference type="Proteomes" id="UP000008466"/>
    </source>
</evidence>
<dbReference type="EC" id="1.1.1.95" evidence="4"/>